<gene>
    <name evidence="1" type="ORF">NIES2119_04135</name>
</gene>
<evidence type="ECO:0000313" key="2">
    <source>
        <dbReference type="Proteomes" id="UP000185860"/>
    </source>
</evidence>
<dbReference type="OrthoDB" id="883590at2"/>
<dbReference type="Proteomes" id="UP000185860">
    <property type="component" value="Unassembled WGS sequence"/>
</dbReference>
<dbReference type="EMBL" id="MRCE01000003">
    <property type="protein sequence ID" value="OKH40121.1"/>
    <property type="molecule type" value="Genomic_DNA"/>
</dbReference>
<comment type="caution">
    <text evidence="1">The sequence shown here is derived from an EMBL/GenBank/DDBJ whole genome shotgun (WGS) entry which is preliminary data.</text>
</comment>
<name>A0A1U7IRP6_9CYAN</name>
<protein>
    <submittedName>
        <fullName evidence="1">ADP-ribosylation/crystallin J1</fullName>
    </submittedName>
</protein>
<dbReference type="AlphaFoldDB" id="A0A1U7IRP6"/>
<organism evidence="1 2">
    <name type="scientific">[Phormidium ambiguum] IAM M-71</name>
    <dbReference type="NCBI Taxonomy" id="454136"/>
    <lineage>
        <taxon>Bacteria</taxon>
        <taxon>Bacillati</taxon>
        <taxon>Cyanobacteriota</taxon>
        <taxon>Cyanophyceae</taxon>
        <taxon>Oscillatoriophycideae</taxon>
        <taxon>Aerosakkonematales</taxon>
        <taxon>Aerosakkonemataceae</taxon>
        <taxon>Floridanema</taxon>
    </lineage>
</organism>
<sequence>MFLYRPVGLKELDLIARANFTAFPPRLPVQPIFYPVLNFEYAEKIARDWNTKSNSFAGFVTKFEVQDCYVKKFPVQTVGSRICQELWVPAEELPEFNRHIIGKIQVVTAYYGENFRGEIDSKTNLPKSLKILAF</sequence>
<accession>A0A1U7IRP6</accession>
<dbReference type="RefSeq" id="WP_073592184.1">
    <property type="nucleotide sequence ID" value="NZ_MRCE01000003.1"/>
</dbReference>
<dbReference type="STRING" id="454136.NIES2119_04135"/>
<evidence type="ECO:0000313" key="1">
    <source>
        <dbReference type="EMBL" id="OKH40121.1"/>
    </source>
</evidence>
<proteinExistence type="predicted"/>
<reference evidence="1 2" key="1">
    <citation type="submission" date="2016-11" db="EMBL/GenBank/DDBJ databases">
        <title>Draft Genome Sequences of Nine Cyanobacterial Strains from Diverse Habitats.</title>
        <authorList>
            <person name="Zhu T."/>
            <person name="Hou S."/>
            <person name="Lu X."/>
            <person name="Hess W.R."/>
        </authorList>
    </citation>
    <scope>NUCLEOTIDE SEQUENCE [LARGE SCALE GENOMIC DNA]</scope>
    <source>
        <strain evidence="1 2">IAM M-71</strain>
    </source>
</reference>